<reference evidence="2" key="1">
    <citation type="submission" date="2019-08" db="EMBL/GenBank/DDBJ databases">
        <title>The improved chromosome-level genome for the pearl oyster Pinctada fucata martensii using PacBio sequencing and Hi-C.</title>
        <authorList>
            <person name="Zheng Z."/>
        </authorList>
    </citation>
    <scope>NUCLEOTIDE SEQUENCE</scope>
    <source>
        <strain evidence="2">ZZ-2019</strain>
        <tissue evidence="2">Adductor muscle</tissue>
    </source>
</reference>
<protein>
    <submittedName>
        <fullName evidence="2">Uncharacterized protein</fullName>
    </submittedName>
</protein>
<dbReference type="Proteomes" id="UP001186944">
    <property type="component" value="Unassembled WGS sequence"/>
</dbReference>
<feature type="region of interest" description="Disordered" evidence="1">
    <location>
        <begin position="1"/>
        <end position="21"/>
    </location>
</feature>
<organism evidence="2 3">
    <name type="scientific">Pinctada imbricata</name>
    <name type="common">Atlantic pearl-oyster</name>
    <name type="synonym">Pinctada martensii</name>
    <dbReference type="NCBI Taxonomy" id="66713"/>
    <lineage>
        <taxon>Eukaryota</taxon>
        <taxon>Metazoa</taxon>
        <taxon>Spiralia</taxon>
        <taxon>Lophotrochozoa</taxon>
        <taxon>Mollusca</taxon>
        <taxon>Bivalvia</taxon>
        <taxon>Autobranchia</taxon>
        <taxon>Pteriomorphia</taxon>
        <taxon>Pterioida</taxon>
        <taxon>Pterioidea</taxon>
        <taxon>Pteriidae</taxon>
        <taxon>Pinctada</taxon>
    </lineage>
</organism>
<evidence type="ECO:0000256" key="1">
    <source>
        <dbReference type="SAM" id="MobiDB-lite"/>
    </source>
</evidence>
<feature type="compositionally biased region" description="Polar residues" evidence="1">
    <location>
        <begin position="177"/>
        <end position="190"/>
    </location>
</feature>
<comment type="caution">
    <text evidence="2">The sequence shown here is derived from an EMBL/GenBank/DDBJ whole genome shotgun (WGS) entry which is preliminary data.</text>
</comment>
<gene>
    <name evidence="2" type="ORF">FSP39_011248</name>
</gene>
<feature type="compositionally biased region" description="Basic and acidic residues" evidence="1">
    <location>
        <begin position="63"/>
        <end position="72"/>
    </location>
</feature>
<dbReference type="AlphaFoldDB" id="A0AA89C175"/>
<evidence type="ECO:0000313" key="2">
    <source>
        <dbReference type="EMBL" id="KAK3095193.1"/>
    </source>
</evidence>
<accession>A0AA89C175</accession>
<feature type="compositionally biased region" description="Polar residues" evidence="1">
    <location>
        <begin position="199"/>
        <end position="213"/>
    </location>
</feature>
<name>A0AA89C175_PINIB</name>
<feature type="compositionally biased region" description="Polar residues" evidence="1">
    <location>
        <begin position="231"/>
        <end position="257"/>
    </location>
</feature>
<dbReference type="EMBL" id="VSWD01000008">
    <property type="protein sequence ID" value="KAK3095193.1"/>
    <property type="molecule type" value="Genomic_DNA"/>
</dbReference>
<feature type="region of interest" description="Disordered" evidence="1">
    <location>
        <begin position="168"/>
        <end position="316"/>
    </location>
</feature>
<keyword evidence="3" id="KW-1185">Reference proteome</keyword>
<feature type="region of interest" description="Disordered" evidence="1">
    <location>
        <begin position="63"/>
        <end position="111"/>
    </location>
</feature>
<evidence type="ECO:0000313" key="3">
    <source>
        <dbReference type="Proteomes" id="UP001186944"/>
    </source>
</evidence>
<feature type="compositionally biased region" description="Low complexity" evidence="1">
    <location>
        <begin position="73"/>
        <end position="108"/>
    </location>
</feature>
<proteinExistence type="predicted"/>
<sequence>MHFSSGASNLAGLSPGNRDTMDPIAELLSQLSSVRSRAAAAQSVSSQLQQLEMQLQSTRQQLERLPNRRQVDASKNNAANSSSSGSNTENQNKQTDSSGSSSPSSNSPYLLAKCTDSSENLEQTTGKEKTSRSFFIQELLLSTLTEQLNLQGNMDELASISEVLSISPAPSEGNGSGSVDSTSHNSNAQSKVAVRPTTPEKSNQASPAKSQTPTGGGSGGGGQGHPVRNHGYSQIGSTTPIRQNHGSHSQLYNSLPGSSAVLGGASFGAGNPHPLPGRPGAGARDRDSRVNPAAAKKSMFKQLPASQKSDREPPPH</sequence>
<feature type="compositionally biased region" description="Gly residues" evidence="1">
    <location>
        <begin position="214"/>
        <end position="224"/>
    </location>
</feature>